<evidence type="ECO:0000256" key="4">
    <source>
        <dbReference type="ARBA" id="ARBA00022989"/>
    </source>
</evidence>
<dbReference type="PANTHER" id="PTHR19282:SF489">
    <property type="entry name" value="TETRASPANIN-RELATED"/>
    <property type="match status" value="1"/>
</dbReference>
<dbReference type="AlphaFoldDB" id="A0AAW0WTN5"/>
<dbReference type="PROSITE" id="PS00421">
    <property type="entry name" value="TM4_1"/>
    <property type="match status" value="1"/>
</dbReference>
<sequence>MLIIAIGLYGVVFTAQDLNGLKSVQIAYIVITDLSGVMVALGSIIFIVSFAGCVGALRENLCLLKLYFWCLTIFLIAELLFAIACIIFPWKSREIIESVLSKRLIVDYEETANTKNFV</sequence>
<dbReference type="InterPro" id="IPR018499">
    <property type="entry name" value="Tetraspanin/Peripherin"/>
</dbReference>
<name>A0AAW0WTN5_CHEQU</name>
<dbReference type="GO" id="GO:0005886">
    <property type="term" value="C:plasma membrane"/>
    <property type="evidence" value="ECO:0007669"/>
    <property type="project" value="TreeGrafter"/>
</dbReference>
<keyword evidence="4 6" id="KW-1133">Transmembrane helix</keyword>
<evidence type="ECO:0000256" key="6">
    <source>
        <dbReference type="SAM" id="Phobius"/>
    </source>
</evidence>
<dbReference type="Proteomes" id="UP001445076">
    <property type="component" value="Unassembled WGS sequence"/>
</dbReference>
<dbReference type="PANTHER" id="PTHR19282">
    <property type="entry name" value="TETRASPANIN"/>
    <property type="match status" value="1"/>
</dbReference>
<evidence type="ECO:0000313" key="8">
    <source>
        <dbReference type="Proteomes" id="UP001445076"/>
    </source>
</evidence>
<dbReference type="EMBL" id="JARKIK010000063">
    <property type="protein sequence ID" value="KAK8730810.1"/>
    <property type="molecule type" value="Genomic_DNA"/>
</dbReference>
<feature type="non-terminal residue" evidence="7">
    <location>
        <position position="118"/>
    </location>
</feature>
<reference evidence="7 8" key="1">
    <citation type="journal article" date="2024" name="BMC Genomics">
        <title>Genome assembly of redclaw crayfish (Cherax quadricarinatus) provides insights into its immune adaptation and hypoxia tolerance.</title>
        <authorList>
            <person name="Liu Z."/>
            <person name="Zheng J."/>
            <person name="Li H."/>
            <person name="Fang K."/>
            <person name="Wang S."/>
            <person name="He J."/>
            <person name="Zhou D."/>
            <person name="Weng S."/>
            <person name="Chi M."/>
            <person name="Gu Z."/>
            <person name="He J."/>
            <person name="Li F."/>
            <person name="Wang M."/>
        </authorList>
    </citation>
    <scope>NUCLEOTIDE SEQUENCE [LARGE SCALE GENOMIC DNA]</scope>
    <source>
        <strain evidence="7">ZL_2023a</strain>
    </source>
</reference>
<comment type="similarity">
    <text evidence="2">Belongs to the tetraspanin (TM4SF) family.</text>
</comment>
<feature type="transmembrane region" description="Helical" evidence="6">
    <location>
        <begin position="66"/>
        <end position="90"/>
    </location>
</feature>
<comment type="caution">
    <text evidence="7">The sequence shown here is derived from an EMBL/GenBank/DDBJ whole genome shotgun (WGS) entry which is preliminary data.</text>
</comment>
<dbReference type="PRINTS" id="PR00259">
    <property type="entry name" value="TMFOUR"/>
</dbReference>
<gene>
    <name evidence="7" type="ORF">OTU49_007945</name>
</gene>
<comment type="subcellular location">
    <subcellularLocation>
        <location evidence="1">Membrane</location>
        <topology evidence="1">Multi-pass membrane protein</topology>
    </subcellularLocation>
</comment>
<evidence type="ECO:0000256" key="2">
    <source>
        <dbReference type="ARBA" id="ARBA00006840"/>
    </source>
</evidence>
<accession>A0AAW0WTN5</accession>
<keyword evidence="8" id="KW-1185">Reference proteome</keyword>
<proteinExistence type="inferred from homology"/>
<organism evidence="7 8">
    <name type="scientific">Cherax quadricarinatus</name>
    <name type="common">Australian red claw crayfish</name>
    <dbReference type="NCBI Taxonomy" id="27406"/>
    <lineage>
        <taxon>Eukaryota</taxon>
        <taxon>Metazoa</taxon>
        <taxon>Ecdysozoa</taxon>
        <taxon>Arthropoda</taxon>
        <taxon>Crustacea</taxon>
        <taxon>Multicrustacea</taxon>
        <taxon>Malacostraca</taxon>
        <taxon>Eumalacostraca</taxon>
        <taxon>Eucarida</taxon>
        <taxon>Decapoda</taxon>
        <taxon>Pleocyemata</taxon>
        <taxon>Astacidea</taxon>
        <taxon>Parastacoidea</taxon>
        <taxon>Parastacidae</taxon>
        <taxon>Cherax</taxon>
    </lineage>
</organism>
<evidence type="ECO:0000256" key="1">
    <source>
        <dbReference type="ARBA" id="ARBA00004141"/>
    </source>
</evidence>
<evidence type="ECO:0000313" key="7">
    <source>
        <dbReference type="EMBL" id="KAK8730810.1"/>
    </source>
</evidence>
<keyword evidence="3 6" id="KW-0812">Transmembrane</keyword>
<evidence type="ECO:0000256" key="3">
    <source>
        <dbReference type="ARBA" id="ARBA00022692"/>
    </source>
</evidence>
<dbReference type="Pfam" id="PF00335">
    <property type="entry name" value="Tetraspanin"/>
    <property type="match status" value="1"/>
</dbReference>
<protein>
    <recommendedName>
        <fullName evidence="9">Tetraspanin</fullName>
    </recommendedName>
</protein>
<feature type="transmembrane region" description="Helical" evidence="6">
    <location>
        <begin position="24"/>
        <end position="54"/>
    </location>
</feature>
<dbReference type="InterPro" id="IPR018503">
    <property type="entry name" value="Tetraspanin_CS"/>
</dbReference>
<evidence type="ECO:0008006" key="9">
    <source>
        <dbReference type="Google" id="ProtNLM"/>
    </source>
</evidence>
<keyword evidence="5 6" id="KW-0472">Membrane</keyword>
<evidence type="ECO:0000256" key="5">
    <source>
        <dbReference type="ARBA" id="ARBA00023136"/>
    </source>
</evidence>